<dbReference type="GO" id="GO:0006508">
    <property type="term" value="P:proteolysis"/>
    <property type="evidence" value="ECO:0007669"/>
    <property type="project" value="UniProtKB-KW"/>
</dbReference>
<evidence type="ECO:0000256" key="2">
    <source>
        <dbReference type="ARBA" id="ARBA00022692"/>
    </source>
</evidence>
<feature type="domain" description="DUF6576" evidence="7">
    <location>
        <begin position="269"/>
        <end position="297"/>
    </location>
</feature>
<feature type="transmembrane region" description="Helical" evidence="5">
    <location>
        <begin position="70"/>
        <end position="94"/>
    </location>
</feature>
<dbReference type="RefSeq" id="WP_178931330.1">
    <property type="nucleotide sequence ID" value="NZ_JACBAZ010000001.1"/>
</dbReference>
<evidence type="ECO:0000313" key="8">
    <source>
        <dbReference type="EMBL" id="NWK54826.1"/>
    </source>
</evidence>
<evidence type="ECO:0000256" key="4">
    <source>
        <dbReference type="ARBA" id="ARBA00023136"/>
    </source>
</evidence>
<gene>
    <name evidence="8" type="ORF">HW115_04350</name>
</gene>
<organism evidence="8 9">
    <name type="scientific">Oceaniferula marina</name>
    <dbReference type="NCBI Taxonomy" id="2748318"/>
    <lineage>
        <taxon>Bacteria</taxon>
        <taxon>Pseudomonadati</taxon>
        <taxon>Verrucomicrobiota</taxon>
        <taxon>Verrucomicrobiia</taxon>
        <taxon>Verrucomicrobiales</taxon>
        <taxon>Verrucomicrobiaceae</taxon>
        <taxon>Oceaniferula</taxon>
    </lineage>
</organism>
<dbReference type="GO" id="GO:0016020">
    <property type="term" value="C:membrane"/>
    <property type="evidence" value="ECO:0007669"/>
    <property type="project" value="UniProtKB-SubCell"/>
</dbReference>
<dbReference type="InterPro" id="IPR046483">
    <property type="entry name" value="DUF6576"/>
</dbReference>
<feature type="transmembrane region" description="Helical" evidence="5">
    <location>
        <begin position="147"/>
        <end position="168"/>
    </location>
</feature>
<feature type="transmembrane region" description="Helical" evidence="5">
    <location>
        <begin position="212"/>
        <end position="232"/>
    </location>
</feature>
<feature type="domain" description="Peptidase S54 rhomboid" evidence="6">
    <location>
        <begin position="65"/>
        <end position="223"/>
    </location>
</feature>
<dbReference type="AlphaFoldDB" id="A0A851GBM7"/>
<dbReference type="InterPro" id="IPR035952">
    <property type="entry name" value="Rhomboid-like_sf"/>
</dbReference>
<comment type="caution">
    <text evidence="8">The sequence shown here is derived from an EMBL/GenBank/DDBJ whole genome shotgun (WGS) entry which is preliminary data.</text>
</comment>
<feature type="transmembrane region" description="Helical" evidence="5">
    <location>
        <begin position="180"/>
        <end position="200"/>
    </location>
</feature>
<dbReference type="SUPFAM" id="SSF144091">
    <property type="entry name" value="Rhomboid-like"/>
    <property type="match status" value="1"/>
</dbReference>
<evidence type="ECO:0000259" key="6">
    <source>
        <dbReference type="Pfam" id="PF01694"/>
    </source>
</evidence>
<evidence type="ECO:0000259" key="7">
    <source>
        <dbReference type="Pfam" id="PF20216"/>
    </source>
</evidence>
<feature type="transmembrane region" description="Helical" evidence="5">
    <location>
        <begin position="106"/>
        <end position="127"/>
    </location>
</feature>
<keyword evidence="8" id="KW-0378">Hydrolase</keyword>
<protein>
    <submittedName>
        <fullName evidence="8">Rhomboid family intramembrane serine protease</fullName>
    </submittedName>
</protein>
<evidence type="ECO:0000256" key="5">
    <source>
        <dbReference type="SAM" id="Phobius"/>
    </source>
</evidence>
<dbReference type="Pfam" id="PF20216">
    <property type="entry name" value="DUF6576"/>
    <property type="match status" value="1"/>
</dbReference>
<dbReference type="PANTHER" id="PTHR43066:SF11">
    <property type="entry name" value="PEPTIDASE S54 RHOMBOID DOMAIN-CONTAINING PROTEIN"/>
    <property type="match status" value="1"/>
</dbReference>
<keyword evidence="8" id="KW-0645">Protease</keyword>
<dbReference type="Gene3D" id="1.20.1540.10">
    <property type="entry name" value="Rhomboid-like"/>
    <property type="match status" value="1"/>
</dbReference>
<dbReference type="InterPro" id="IPR022764">
    <property type="entry name" value="Peptidase_S54_rhomboid_dom"/>
</dbReference>
<keyword evidence="4 5" id="KW-0472">Membrane</keyword>
<dbReference type="GO" id="GO:0004252">
    <property type="term" value="F:serine-type endopeptidase activity"/>
    <property type="evidence" value="ECO:0007669"/>
    <property type="project" value="InterPro"/>
</dbReference>
<dbReference type="EMBL" id="JACBAZ010000001">
    <property type="protein sequence ID" value="NWK54826.1"/>
    <property type="molecule type" value="Genomic_DNA"/>
</dbReference>
<feature type="transmembrane region" description="Helical" evidence="5">
    <location>
        <begin position="27"/>
        <end position="50"/>
    </location>
</feature>
<comment type="subcellular location">
    <subcellularLocation>
        <location evidence="1">Membrane</location>
        <topology evidence="1">Multi-pass membrane protein</topology>
    </subcellularLocation>
</comment>
<sequence length="301" mass="33753">MGIADRYYHQAPPNMPRQPSRLDGAPVIKWLLISNIAIFFLDILFFGKWLTVYGHFSVATVFWEGQVWRFLSFQFLHGHLGHLAFNMFALYMFGSFVERWWGSRKFIVFYLLSGCAGALLYSVLYQMGLFGKSPIDLGNGFEMPAEFIPLVGASAGIYACLVGVAVIAPNLQVRLLFPPIAMKMKTLAMVALAIAMFMTLTNGHNAGGEAGHLGGAVLGYLLMRYPACLSWIDRFGRPATGGRRQGRVVDAQEVRRKKIRPRVKINLDDSEVDRILDKVNREGLQSLTEKERETLRRAAGE</sequence>
<dbReference type="PANTHER" id="PTHR43066">
    <property type="entry name" value="RHOMBOID-RELATED PROTEIN"/>
    <property type="match status" value="1"/>
</dbReference>
<keyword evidence="2 5" id="KW-0812">Transmembrane</keyword>
<proteinExistence type="predicted"/>
<evidence type="ECO:0000256" key="1">
    <source>
        <dbReference type="ARBA" id="ARBA00004141"/>
    </source>
</evidence>
<reference evidence="8 9" key="1">
    <citation type="submission" date="2020-07" db="EMBL/GenBank/DDBJ databases">
        <title>Roseicoccus Jingziensis gen. nov., sp. nov., isolated from coastal seawater.</title>
        <authorList>
            <person name="Feng X."/>
        </authorList>
    </citation>
    <scope>NUCLEOTIDE SEQUENCE [LARGE SCALE GENOMIC DNA]</scope>
    <source>
        <strain evidence="8 9">N1E253</strain>
    </source>
</reference>
<accession>A0A851GBM7</accession>
<dbReference type="Pfam" id="PF01694">
    <property type="entry name" value="Rhomboid"/>
    <property type="match status" value="1"/>
</dbReference>
<keyword evidence="3 5" id="KW-1133">Transmembrane helix</keyword>
<keyword evidence="9" id="KW-1185">Reference proteome</keyword>
<evidence type="ECO:0000313" key="9">
    <source>
        <dbReference type="Proteomes" id="UP000557872"/>
    </source>
</evidence>
<dbReference type="Proteomes" id="UP000557872">
    <property type="component" value="Unassembled WGS sequence"/>
</dbReference>
<evidence type="ECO:0000256" key="3">
    <source>
        <dbReference type="ARBA" id="ARBA00022989"/>
    </source>
</evidence>
<name>A0A851GBM7_9BACT</name>